<dbReference type="Proteomes" id="UP001151760">
    <property type="component" value="Unassembled WGS sequence"/>
</dbReference>
<evidence type="ECO:0000313" key="1">
    <source>
        <dbReference type="EMBL" id="GJT86613.1"/>
    </source>
</evidence>
<organism evidence="1 2">
    <name type="scientific">Tanacetum coccineum</name>
    <dbReference type="NCBI Taxonomy" id="301880"/>
    <lineage>
        <taxon>Eukaryota</taxon>
        <taxon>Viridiplantae</taxon>
        <taxon>Streptophyta</taxon>
        <taxon>Embryophyta</taxon>
        <taxon>Tracheophyta</taxon>
        <taxon>Spermatophyta</taxon>
        <taxon>Magnoliopsida</taxon>
        <taxon>eudicotyledons</taxon>
        <taxon>Gunneridae</taxon>
        <taxon>Pentapetalae</taxon>
        <taxon>asterids</taxon>
        <taxon>campanulids</taxon>
        <taxon>Asterales</taxon>
        <taxon>Asteraceae</taxon>
        <taxon>Asteroideae</taxon>
        <taxon>Anthemideae</taxon>
        <taxon>Anthemidinae</taxon>
        <taxon>Tanacetum</taxon>
    </lineage>
</organism>
<evidence type="ECO:0000313" key="2">
    <source>
        <dbReference type="Proteomes" id="UP001151760"/>
    </source>
</evidence>
<reference evidence="1" key="2">
    <citation type="submission" date="2022-01" db="EMBL/GenBank/DDBJ databases">
        <authorList>
            <person name="Yamashiro T."/>
            <person name="Shiraishi A."/>
            <person name="Satake H."/>
            <person name="Nakayama K."/>
        </authorList>
    </citation>
    <scope>NUCLEOTIDE SEQUENCE</scope>
</reference>
<accession>A0ABQ5HFE3</accession>
<protein>
    <submittedName>
        <fullName evidence="1">Uncharacterized protein</fullName>
    </submittedName>
</protein>
<gene>
    <name evidence="1" type="ORF">Tco_1068330</name>
</gene>
<keyword evidence="2" id="KW-1185">Reference proteome</keyword>
<reference evidence="1" key="1">
    <citation type="journal article" date="2022" name="Int. J. Mol. Sci.">
        <title>Draft Genome of Tanacetum Coccineum: Genomic Comparison of Closely Related Tanacetum-Family Plants.</title>
        <authorList>
            <person name="Yamashiro T."/>
            <person name="Shiraishi A."/>
            <person name="Nakayama K."/>
            <person name="Satake H."/>
        </authorList>
    </citation>
    <scope>NUCLEOTIDE SEQUENCE</scope>
</reference>
<name>A0ABQ5HFE3_9ASTR</name>
<comment type="caution">
    <text evidence="1">The sequence shown here is derived from an EMBL/GenBank/DDBJ whole genome shotgun (WGS) entry which is preliminary data.</text>
</comment>
<sequence>MDTPCTTMEEYVQFETEKALRNNQVYNWETAKHGKTSWCLDTVDINILIFFETKFLAIAYNDALKLESDFSSKPTLNSQLVDNVNWENKTSLPEYDNEEYNFISERKSLKKRFSKKENFNILSIDEDLFSYEIPSDNDFQLDKGNDDNKIAIKQSLGEIFVETLHSIIDDDTYAHVSNELRKTSYDTISKIFTSETFIKELSINIMIWNYFNDGMLLNIVKSLYVPIGIPFDPKLFYKDDGYTSIIQFCELMLRRPRYVL</sequence>
<proteinExistence type="predicted"/>
<dbReference type="EMBL" id="BQNB010019562">
    <property type="protein sequence ID" value="GJT86613.1"/>
    <property type="molecule type" value="Genomic_DNA"/>
</dbReference>